<dbReference type="GO" id="GO:0051536">
    <property type="term" value="F:iron-sulfur cluster binding"/>
    <property type="evidence" value="ECO:0007669"/>
    <property type="project" value="UniProtKB-KW"/>
</dbReference>
<gene>
    <name evidence="6" type="ORF">Ana3638_03645</name>
</gene>
<evidence type="ECO:0000256" key="4">
    <source>
        <dbReference type="ARBA" id="ARBA00023014"/>
    </source>
</evidence>
<keyword evidence="4" id="KW-0411">Iron-sulfur</keyword>
<evidence type="ECO:0000313" key="6">
    <source>
        <dbReference type="EMBL" id="QHQ59986.1"/>
    </source>
</evidence>
<dbReference type="SUPFAM" id="SSF102114">
    <property type="entry name" value="Radical SAM enzymes"/>
    <property type="match status" value="1"/>
</dbReference>
<dbReference type="GO" id="GO:0003824">
    <property type="term" value="F:catalytic activity"/>
    <property type="evidence" value="ECO:0007669"/>
    <property type="project" value="InterPro"/>
</dbReference>
<organism evidence="6 7">
    <name type="scientific">Anaerocolumna sedimenticola</name>
    <dbReference type="NCBI Taxonomy" id="2696063"/>
    <lineage>
        <taxon>Bacteria</taxon>
        <taxon>Bacillati</taxon>
        <taxon>Bacillota</taxon>
        <taxon>Clostridia</taxon>
        <taxon>Lachnospirales</taxon>
        <taxon>Lachnospiraceae</taxon>
        <taxon>Anaerocolumna</taxon>
    </lineage>
</organism>
<dbReference type="InterPro" id="IPR007197">
    <property type="entry name" value="rSAM"/>
</dbReference>
<proteinExistence type="predicted"/>
<evidence type="ECO:0000256" key="3">
    <source>
        <dbReference type="ARBA" id="ARBA00023004"/>
    </source>
</evidence>
<dbReference type="NCBIfam" id="NF045502">
    <property type="entry name" value="variant_rSAM"/>
    <property type="match status" value="1"/>
</dbReference>
<sequence>MSNLKDILYKELALKSKVNVEGINVKPSIFKNLELGTKYQEQIHGLFEMDHVDHVGTLFPCSFTSPNGLNYNFNWDPRSEVSLEFRDGEFYLLDRGKEQFPIKFFERPYYYGLKTSDGTAMSHVAGFNPTGTVGVAYSNECALKDTGLDCLFCNANATKNTYAEVENIKWKNPKQIGETVAAAYKYDNGKHVNITGGFIPERREVDYYIDVAEAIQEHVGAEDFNGTAVIGAPKDLSVIDKYKEAGYRTIAIQIEIWDKNIFKTICPGKESECGGWQHWVDALEYAAGVFGKGKVRTGFVSGIEPKEKILEGVEYFAGKGILSLTNAWNPNPGSKLEGHRTPYPEWHLDLAQKTYKIFKQAGFTFEEYFDVSPSADFLVHDIFRIEEERLPVFNK</sequence>
<dbReference type="InterPro" id="IPR058240">
    <property type="entry name" value="rSAM_sf"/>
</dbReference>
<dbReference type="RefSeq" id="WP_161836822.1">
    <property type="nucleotide sequence ID" value="NZ_CP048000.1"/>
</dbReference>
<dbReference type="KEGG" id="anr:Ana3638_03645"/>
<keyword evidence="7" id="KW-1185">Reference proteome</keyword>
<evidence type="ECO:0000259" key="5">
    <source>
        <dbReference type="PROSITE" id="PS51918"/>
    </source>
</evidence>
<keyword evidence="2" id="KW-0479">Metal-binding</keyword>
<dbReference type="SFLD" id="SFLDS00029">
    <property type="entry name" value="Radical_SAM"/>
    <property type="match status" value="1"/>
</dbReference>
<dbReference type="Gene3D" id="3.20.20.70">
    <property type="entry name" value="Aldolase class I"/>
    <property type="match status" value="1"/>
</dbReference>
<dbReference type="InterPro" id="IPR013785">
    <property type="entry name" value="Aldolase_TIM"/>
</dbReference>
<dbReference type="AlphaFoldDB" id="A0A6P1TJ93"/>
<evidence type="ECO:0000256" key="2">
    <source>
        <dbReference type="ARBA" id="ARBA00022723"/>
    </source>
</evidence>
<evidence type="ECO:0000256" key="1">
    <source>
        <dbReference type="ARBA" id="ARBA00022691"/>
    </source>
</evidence>
<keyword evidence="1" id="KW-0949">S-adenosyl-L-methionine</keyword>
<name>A0A6P1TJ93_9FIRM</name>
<dbReference type="GO" id="GO:0046872">
    <property type="term" value="F:metal ion binding"/>
    <property type="evidence" value="ECO:0007669"/>
    <property type="project" value="UniProtKB-KW"/>
</dbReference>
<protein>
    <submittedName>
        <fullName evidence="6">Nitrogen fixation protein NifB</fullName>
    </submittedName>
</protein>
<dbReference type="Proteomes" id="UP000464314">
    <property type="component" value="Chromosome"/>
</dbReference>
<evidence type="ECO:0000313" key="7">
    <source>
        <dbReference type="Proteomes" id="UP000464314"/>
    </source>
</evidence>
<keyword evidence="3" id="KW-0408">Iron</keyword>
<feature type="domain" description="Radical SAM core" evidence="5">
    <location>
        <begin position="127"/>
        <end position="366"/>
    </location>
</feature>
<dbReference type="EMBL" id="CP048000">
    <property type="protein sequence ID" value="QHQ59986.1"/>
    <property type="molecule type" value="Genomic_DNA"/>
</dbReference>
<reference evidence="6 7" key="1">
    <citation type="submission" date="2020-01" db="EMBL/GenBank/DDBJ databases">
        <title>Genome analysis of Anaerocolumna sp. CBA3638.</title>
        <authorList>
            <person name="Kim J."/>
            <person name="Roh S.W."/>
        </authorList>
    </citation>
    <scope>NUCLEOTIDE SEQUENCE [LARGE SCALE GENOMIC DNA]</scope>
    <source>
        <strain evidence="6 7">CBA3638</strain>
    </source>
</reference>
<dbReference type="Pfam" id="PF04055">
    <property type="entry name" value="Radical_SAM"/>
    <property type="match status" value="1"/>
</dbReference>
<dbReference type="PROSITE" id="PS51918">
    <property type="entry name" value="RADICAL_SAM"/>
    <property type="match status" value="1"/>
</dbReference>
<accession>A0A6P1TJ93</accession>